<dbReference type="OrthoDB" id="28009at2157"/>
<protein>
    <submittedName>
        <fullName evidence="7">Pyridine nucleotide-disulfide oxidoreductase</fullName>
    </submittedName>
</protein>
<dbReference type="Gene3D" id="3.30.390.30">
    <property type="match status" value="1"/>
</dbReference>
<evidence type="ECO:0000259" key="5">
    <source>
        <dbReference type="Pfam" id="PF07992"/>
    </source>
</evidence>
<dbReference type="AlphaFoldDB" id="A0A348B5X9"/>
<dbReference type="InterPro" id="IPR050446">
    <property type="entry name" value="FAD-oxidoreductase/Apoptosis"/>
</dbReference>
<dbReference type="InterPro" id="IPR028202">
    <property type="entry name" value="Reductase_C"/>
</dbReference>
<keyword evidence="2" id="KW-0285">Flavoprotein</keyword>
<reference evidence="8" key="1">
    <citation type="journal article" date="2014" name="Int. J. Syst. Evol. Microbiol.">
        <title>Complete genome sequence of Corynebacterium casei LMG S-19264T (=DSM 44701T), isolated from a smear-ripened cheese.</title>
        <authorList>
            <consortium name="US DOE Joint Genome Institute (JGI-PGF)"/>
            <person name="Walter F."/>
            <person name="Albersmeier A."/>
            <person name="Kalinowski J."/>
            <person name="Ruckert C."/>
        </authorList>
    </citation>
    <scope>NUCLEOTIDE SEQUENCE</scope>
    <source>
        <strain evidence="8">JCM 31740</strain>
    </source>
</reference>
<dbReference type="EMBL" id="BMQS01000020">
    <property type="protein sequence ID" value="GGU01707.1"/>
    <property type="molecule type" value="Genomic_DNA"/>
</dbReference>
<dbReference type="SUPFAM" id="SSF55424">
    <property type="entry name" value="FAD/NAD-linked reductases, dimerisation (C-terminal) domain"/>
    <property type="match status" value="1"/>
</dbReference>
<dbReference type="KEGG" id="sacd:HS1genome_1970"/>
<evidence type="ECO:0000256" key="2">
    <source>
        <dbReference type="ARBA" id="ARBA00022630"/>
    </source>
</evidence>
<feature type="domain" description="Reductase C-terminal" evidence="6">
    <location>
        <begin position="319"/>
        <end position="404"/>
    </location>
</feature>
<comment type="cofactor">
    <cofactor evidence="1">
        <name>FAD</name>
        <dbReference type="ChEBI" id="CHEBI:57692"/>
    </cofactor>
</comment>
<dbReference type="InterPro" id="IPR036188">
    <property type="entry name" value="FAD/NAD-bd_sf"/>
</dbReference>
<dbReference type="GO" id="GO:0005737">
    <property type="term" value="C:cytoplasm"/>
    <property type="evidence" value="ECO:0007669"/>
    <property type="project" value="TreeGrafter"/>
</dbReference>
<accession>A0A348B5X9</accession>
<dbReference type="Gene3D" id="3.50.50.60">
    <property type="entry name" value="FAD/NAD(P)-binding domain"/>
    <property type="match status" value="2"/>
</dbReference>
<evidence type="ECO:0000256" key="1">
    <source>
        <dbReference type="ARBA" id="ARBA00001974"/>
    </source>
</evidence>
<dbReference type="InterPro" id="IPR016156">
    <property type="entry name" value="FAD/NAD-linked_Rdtase_dimer_sf"/>
</dbReference>
<organism evidence="7 9">
    <name type="scientific">Sulfodiicoccus acidiphilus</name>
    <dbReference type="NCBI Taxonomy" id="1670455"/>
    <lineage>
        <taxon>Archaea</taxon>
        <taxon>Thermoproteota</taxon>
        <taxon>Thermoprotei</taxon>
        <taxon>Sulfolobales</taxon>
        <taxon>Sulfolobaceae</taxon>
        <taxon>Sulfodiicoccus</taxon>
    </lineage>
</organism>
<keyword evidence="9" id="KW-1185">Reference proteome</keyword>
<evidence type="ECO:0000256" key="3">
    <source>
        <dbReference type="ARBA" id="ARBA00022827"/>
    </source>
</evidence>
<reference evidence="9" key="2">
    <citation type="submission" date="2018-04" db="EMBL/GenBank/DDBJ databases">
        <title>Complete genome sequence of Sulfodiicoccus acidiphilus strain HS-1.</title>
        <authorList>
            <person name="Sakai H.D."/>
            <person name="Kurosawa N."/>
        </authorList>
    </citation>
    <scope>NUCLEOTIDE SEQUENCE [LARGE SCALE GENOMIC DNA]</scope>
    <source>
        <strain evidence="9">HS-1</strain>
    </source>
</reference>
<dbReference type="EMBL" id="AP018553">
    <property type="protein sequence ID" value="BBD73581.1"/>
    <property type="molecule type" value="Genomic_DNA"/>
</dbReference>
<dbReference type="Proteomes" id="UP000616143">
    <property type="component" value="Unassembled WGS sequence"/>
</dbReference>
<dbReference type="Pfam" id="PF07992">
    <property type="entry name" value="Pyr_redox_2"/>
    <property type="match status" value="1"/>
</dbReference>
<evidence type="ECO:0000313" key="7">
    <source>
        <dbReference type="EMBL" id="BBD73581.1"/>
    </source>
</evidence>
<dbReference type="GO" id="GO:0016651">
    <property type="term" value="F:oxidoreductase activity, acting on NAD(P)H"/>
    <property type="evidence" value="ECO:0007669"/>
    <property type="project" value="TreeGrafter"/>
</dbReference>
<reference evidence="8" key="4">
    <citation type="submission" date="2020-09" db="EMBL/GenBank/DDBJ databases">
        <authorList>
            <person name="Sun Q."/>
            <person name="Ohkuma M."/>
        </authorList>
    </citation>
    <scope>NUCLEOTIDE SEQUENCE</scope>
    <source>
        <strain evidence="8">JCM 31740</strain>
    </source>
</reference>
<dbReference type="InterPro" id="IPR023753">
    <property type="entry name" value="FAD/NAD-binding_dom"/>
</dbReference>
<dbReference type="PANTHER" id="PTHR43557:SF2">
    <property type="entry name" value="RIESKE DOMAIN-CONTAINING PROTEIN-RELATED"/>
    <property type="match status" value="1"/>
</dbReference>
<proteinExistence type="predicted"/>
<dbReference type="PRINTS" id="PR00368">
    <property type="entry name" value="FADPNR"/>
</dbReference>
<dbReference type="Proteomes" id="UP000276741">
    <property type="component" value="Chromosome"/>
</dbReference>
<keyword evidence="3" id="KW-0274">FAD</keyword>
<evidence type="ECO:0000313" key="9">
    <source>
        <dbReference type="Proteomes" id="UP000276741"/>
    </source>
</evidence>
<name>A0A348B5X9_9CREN</name>
<sequence length="404" mass="45084">MEADYLIVGGGPSGFSAVRELREVDPKGSVVLVTNEKYLPYDRPPLSKDYLRGETSREALFYEGEEFYRRNNVLVLLGRKVERLNLRDREAVLDDGEVRFGKALLATGGSPRRVRIEGDDRKGIYLYRTLDDVDAVRAEAAPGRRPLIIGGGFIGMEVAASLTLMGLRPTVVEVKPYIWNTFVDEKVASVLQEYFESRGVKFLVNESVRELRGGERVERAITSSGREVEADFVVMAVGISPNVELAQSSGLQVENGIVTDKFLRTSHHDVFASGDVANFLDAQGKRRRIEHWNNADYTGKLSARNMAGREEPYDYLSTVWSDIFDLHIEAAGETGDYDEYVVRGKLGGESFSVIYVKGGLVTGYLAVNRREEELEALNRLIKERVDVTGRTKLLGEEGTDLKSL</sequence>
<gene>
    <name evidence="8" type="ORF">GCM10007116_18610</name>
    <name evidence="7" type="ORF">HS1genome_1970</name>
</gene>
<dbReference type="Pfam" id="PF14759">
    <property type="entry name" value="Reductase_C"/>
    <property type="match status" value="1"/>
</dbReference>
<evidence type="ECO:0000256" key="4">
    <source>
        <dbReference type="ARBA" id="ARBA00023002"/>
    </source>
</evidence>
<dbReference type="PRINTS" id="PR00411">
    <property type="entry name" value="PNDRDTASEI"/>
</dbReference>
<keyword evidence="4" id="KW-0560">Oxidoreductase</keyword>
<dbReference type="PANTHER" id="PTHR43557">
    <property type="entry name" value="APOPTOSIS-INDUCING FACTOR 1"/>
    <property type="match status" value="1"/>
</dbReference>
<evidence type="ECO:0000259" key="6">
    <source>
        <dbReference type="Pfam" id="PF14759"/>
    </source>
</evidence>
<evidence type="ECO:0000313" key="8">
    <source>
        <dbReference type="EMBL" id="GGU01707.1"/>
    </source>
</evidence>
<reference evidence="7" key="3">
    <citation type="journal article" date="2019" name="BMC Res. Notes">
        <title>Complete genome sequence of the Sulfodiicoccus acidiphilus strain HS-1T, the first crenarchaeon that lacks polB3, isolated from an acidic hot spring in Ohwaku-dani, Hakone, Japan.</title>
        <authorList>
            <person name="Sakai H.D."/>
            <person name="Kurosawa N."/>
        </authorList>
    </citation>
    <scope>NUCLEOTIDE SEQUENCE</scope>
    <source>
        <strain evidence="7">HS-1</strain>
    </source>
</reference>
<feature type="domain" description="FAD/NAD(P)-binding" evidence="5">
    <location>
        <begin position="4"/>
        <end position="298"/>
    </location>
</feature>
<dbReference type="SUPFAM" id="SSF51905">
    <property type="entry name" value="FAD/NAD(P)-binding domain"/>
    <property type="match status" value="1"/>
</dbReference>